<keyword evidence="6" id="KW-0460">Magnesium</keyword>
<dbReference type="AlphaFoldDB" id="A0A098VV56"/>
<name>A0A098VV56_9MICR</name>
<accession>A0A098VV56</accession>
<evidence type="ECO:0000256" key="1">
    <source>
        <dbReference type="ARBA" id="ARBA00005142"/>
    </source>
</evidence>
<dbReference type="InterPro" id="IPR036157">
    <property type="entry name" value="dUTPase-like_sf"/>
</dbReference>
<evidence type="ECO:0000256" key="6">
    <source>
        <dbReference type="RuleBase" id="RU367024"/>
    </source>
</evidence>
<dbReference type="GO" id="GO:0046081">
    <property type="term" value="P:dUTP catabolic process"/>
    <property type="evidence" value="ECO:0007669"/>
    <property type="project" value="UniProtKB-UniRule"/>
</dbReference>
<dbReference type="EC" id="3.6.1.23" evidence="6"/>
<organism evidence="8 9">
    <name type="scientific">Mitosporidium daphniae</name>
    <dbReference type="NCBI Taxonomy" id="1485682"/>
    <lineage>
        <taxon>Eukaryota</taxon>
        <taxon>Fungi</taxon>
        <taxon>Fungi incertae sedis</taxon>
        <taxon>Microsporidia</taxon>
        <taxon>Mitosporidium</taxon>
    </lineage>
</organism>
<comment type="similarity">
    <text evidence="2 6">Belongs to the dUTPase family.</text>
</comment>
<dbReference type="InterPro" id="IPR008181">
    <property type="entry name" value="dUTPase"/>
</dbReference>
<dbReference type="PANTHER" id="PTHR11241">
    <property type="entry name" value="DEOXYURIDINE 5'-TRIPHOSPHATE NUCLEOTIDOHYDROLASE"/>
    <property type="match status" value="1"/>
</dbReference>
<keyword evidence="4 6" id="KW-0378">Hydrolase</keyword>
<dbReference type="OrthoDB" id="10261072at2759"/>
<comment type="function">
    <text evidence="6">Involved in nucleotide metabolism via production of dUMP, the immediate precursor of thymidine nucleotides, and decreases the intracellular concentration of dUTP so that uracil cannot be incorporated into DNA.</text>
</comment>
<keyword evidence="9" id="KW-1185">Reference proteome</keyword>
<evidence type="ECO:0000313" key="9">
    <source>
        <dbReference type="Proteomes" id="UP000029725"/>
    </source>
</evidence>
<comment type="cofactor">
    <cofactor evidence="6">
        <name>Mg(2+)</name>
        <dbReference type="ChEBI" id="CHEBI:18420"/>
    </cofactor>
</comment>
<comment type="pathway">
    <text evidence="1 6">Pyrimidine metabolism; dUMP biosynthesis; dUMP from dCTP (dUTP route): step 2/2.</text>
</comment>
<evidence type="ECO:0000256" key="3">
    <source>
        <dbReference type="ARBA" id="ARBA00011233"/>
    </source>
</evidence>
<dbReference type="CDD" id="cd07557">
    <property type="entry name" value="trimeric_dUTPase"/>
    <property type="match status" value="1"/>
</dbReference>
<dbReference type="Proteomes" id="UP000029725">
    <property type="component" value="Unassembled WGS sequence"/>
</dbReference>
<dbReference type="GeneID" id="25259513"/>
<dbReference type="Gene3D" id="2.70.40.10">
    <property type="match status" value="1"/>
</dbReference>
<dbReference type="VEuPathDB" id="MicrosporidiaDB:DI09_30p220"/>
<dbReference type="HOGENOM" id="CLU_068508_2_1_1"/>
<dbReference type="InterPro" id="IPR033704">
    <property type="entry name" value="dUTPase_trimeric"/>
</dbReference>
<keyword evidence="6" id="KW-0479">Metal-binding</keyword>
<dbReference type="InterPro" id="IPR029054">
    <property type="entry name" value="dUTPase-like"/>
</dbReference>
<feature type="domain" description="dUTPase-like" evidence="7">
    <location>
        <begin position="76"/>
        <end position="204"/>
    </location>
</feature>
<dbReference type="PANTHER" id="PTHR11241:SF0">
    <property type="entry name" value="DEOXYURIDINE 5'-TRIPHOSPHATE NUCLEOTIDOHYDROLASE"/>
    <property type="match status" value="1"/>
</dbReference>
<evidence type="ECO:0000256" key="4">
    <source>
        <dbReference type="ARBA" id="ARBA00022801"/>
    </source>
</evidence>
<dbReference type="UniPathway" id="UPA00610">
    <property type="reaction ID" value="UER00666"/>
</dbReference>
<gene>
    <name evidence="8" type="ORF">DI09_30p220</name>
</gene>
<comment type="catalytic activity">
    <reaction evidence="6">
        <text>dUTP + H2O = dUMP + diphosphate + H(+)</text>
        <dbReference type="Rhea" id="RHEA:10248"/>
        <dbReference type="ChEBI" id="CHEBI:15377"/>
        <dbReference type="ChEBI" id="CHEBI:15378"/>
        <dbReference type="ChEBI" id="CHEBI:33019"/>
        <dbReference type="ChEBI" id="CHEBI:61555"/>
        <dbReference type="ChEBI" id="CHEBI:246422"/>
        <dbReference type="EC" id="3.6.1.23"/>
    </reaction>
</comment>
<evidence type="ECO:0000259" key="7">
    <source>
        <dbReference type="Pfam" id="PF00692"/>
    </source>
</evidence>
<protein>
    <recommendedName>
        <fullName evidence="6">Deoxyuridine 5'-triphosphate nucleotidohydrolase</fullName>
        <shortName evidence="6">dUTPase</shortName>
        <ecNumber evidence="6">3.6.1.23</ecNumber>
    </recommendedName>
    <alternativeName>
        <fullName evidence="6">dUTP pyrophosphatase</fullName>
    </alternativeName>
</protein>
<dbReference type="NCBIfam" id="TIGR00576">
    <property type="entry name" value="dut"/>
    <property type="match status" value="1"/>
</dbReference>
<dbReference type="NCBIfam" id="NF001862">
    <property type="entry name" value="PRK00601.1"/>
    <property type="match status" value="1"/>
</dbReference>
<evidence type="ECO:0000313" key="8">
    <source>
        <dbReference type="EMBL" id="KGG51606.1"/>
    </source>
</evidence>
<dbReference type="EMBL" id="JMKJ01000233">
    <property type="protein sequence ID" value="KGG51606.1"/>
    <property type="molecule type" value="Genomic_DNA"/>
</dbReference>
<reference evidence="8 9" key="1">
    <citation type="submission" date="2014-04" db="EMBL/GenBank/DDBJ databases">
        <title>A new species of microsporidia sheds light on the evolution of extreme parasitism.</title>
        <authorList>
            <person name="Haag K.L."/>
            <person name="James T.Y."/>
            <person name="Larsson R."/>
            <person name="Schaer T.M."/>
            <person name="Refardt D."/>
            <person name="Pombert J.-F."/>
            <person name="Ebert D."/>
        </authorList>
    </citation>
    <scope>NUCLEOTIDE SEQUENCE [LARGE SCALE GENOMIC DNA]</scope>
    <source>
        <strain evidence="8 9">UGP3</strain>
        <tissue evidence="8">Spores</tissue>
    </source>
</reference>
<evidence type="ECO:0000256" key="2">
    <source>
        <dbReference type="ARBA" id="ARBA00006581"/>
    </source>
</evidence>
<dbReference type="RefSeq" id="XP_013238033.1">
    <property type="nucleotide sequence ID" value="XM_013382579.1"/>
</dbReference>
<comment type="caution">
    <text evidence="8">The sequence shown here is derived from an EMBL/GenBank/DDBJ whole genome shotgun (WGS) entry which is preliminary data.</text>
</comment>
<dbReference type="GO" id="GO:0004170">
    <property type="term" value="F:dUTP diphosphatase activity"/>
    <property type="evidence" value="ECO:0007669"/>
    <property type="project" value="UniProtKB-UniRule"/>
</dbReference>
<keyword evidence="5 6" id="KW-0546">Nucleotide metabolism</keyword>
<sequence>MPLLKWKLFDPKALNGDDPEALGLAEEILLQGAQIRRGLLETNTSIEGCNFIKMMSMIRDETQCGDSLFVTLLSENGQAPQRLSENAAGYDLFSAKDAIVPKQGRLLVPTDIAIAVPLGTYGRVAPRSGIALKHGIDVGAGVIDADYRGNVGVLLFNTSTEADFSIKKGDRIAQLILEKIATPEVRVVQSLTETVRGSGGFGSTN</sequence>
<evidence type="ECO:0000256" key="5">
    <source>
        <dbReference type="ARBA" id="ARBA00023080"/>
    </source>
</evidence>
<proteinExistence type="inferred from homology"/>
<dbReference type="SUPFAM" id="SSF51283">
    <property type="entry name" value="dUTPase-like"/>
    <property type="match status" value="1"/>
</dbReference>
<dbReference type="GO" id="GO:0000287">
    <property type="term" value="F:magnesium ion binding"/>
    <property type="evidence" value="ECO:0007669"/>
    <property type="project" value="UniProtKB-UniRule"/>
</dbReference>
<comment type="subunit">
    <text evidence="3 6">Homotrimer.</text>
</comment>
<dbReference type="GO" id="GO:0006226">
    <property type="term" value="P:dUMP biosynthetic process"/>
    <property type="evidence" value="ECO:0007669"/>
    <property type="project" value="UniProtKB-UniRule"/>
</dbReference>
<dbReference type="Pfam" id="PF00692">
    <property type="entry name" value="dUTPase"/>
    <property type="match status" value="1"/>
</dbReference>